<proteinExistence type="predicted"/>
<protein>
    <submittedName>
        <fullName evidence="1">Uncharacterized protein</fullName>
    </submittedName>
</protein>
<organism evidence="1 2">
    <name type="scientific">Rhododendron molle</name>
    <name type="common">Chinese azalea</name>
    <name type="synonym">Azalea mollis</name>
    <dbReference type="NCBI Taxonomy" id="49168"/>
    <lineage>
        <taxon>Eukaryota</taxon>
        <taxon>Viridiplantae</taxon>
        <taxon>Streptophyta</taxon>
        <taxon>Embryophyta</taxon>
        <taxon>Tracheophyta</taxon>
        <taxon>Spermatophyta</taxon>
        <taxon>Magnoliopsida</taxon>
        <taxon>eudicotyledons</taxon>
        <taxon>Gunneridae</taxon>
        <taxon>Pentapetalae</taxon>
        <taxon>asterids</taxon>
        <taxon>Ericales</taxon>
        <taxon>Ericaceae</taxon>
        <taxon>Ericoideae</taxon>
        <taxon>Rhodoreae</taxon>
        <taxon>Rhododendron</taxon>
    </lineage>
</organism>
<reference evidence="1" key="1">
    <citation type="submission" date="2022-02" db="EMBL/GenBank/DDBJ databases">
        <title>Plant Genome Project.</title>
        <authorList>
            <person name="Zhang R.-G."/>
        </authorList>
    </citation>
    <scope>NUCLEOTIDE SEQUENCE</scope>
    <source>
        <strain evidence="1">AT1</strain>
    </source>
</reference>
<sequence>MATHKAHAPPPNPNSLAIQIKKILADEHIAVTHDILVIVNSDRVGLGPAFQLGFPSQLTPMYPLAEETLPSESPCLDWHKFTMDIPNRLWHRPDAKYVEWLDRMLEAKGDLWRQIGIRDAILLSRSLIDMDKNLFLAASQFWSVTTNSFHFKVGLMAPTLQDVAFLTGLRPHGIEANYFLSQRTPYFEYKEPLSFAPFINDYAKKGPVEDSEHVTFLFYWLNKFIFCVSANRVTKDFIDLACALASGQKLALGPLVLAHL</sequence>
<dbReference type="EMBL" id="CM046392">
    <property type="protein sequence ID" value="KAI8555375.1"/>
    <property type="molecule type" value="Genomic_DNA"/>
</dbReference>
<accession>A0ACC0NQ46</accession>
<evidence type="ECO:0000313" key="1">
    <source>
        <dbReference type="EMBL" id="KAI8555375.1"/>
    </source>
</evidence>
<dbReference type="Proteomes" id="UP001062846">
    <property type="component" value="Chromosome 5"/>
</dbReference>
<name>A0ACC0NQ46_RHOML</name>
<keyword evidence="2" id="KW-1185">Reference proteome</keyword>
<comment type="caution">
    <text evidence="1">The sequence shown here is derived from an EMBL/GenBank/DDBJ whole genome shotgun (WGS) entry which is preliminary data.</text>
</comment>
<gene>
    <name evidence="1" type="ORF">RHMOL_Rhmol05G0170200</name>
</gene>
<evidence type="ECO:0000313" key="2">
    <source>
        <dbReference type="Proteomes" id="UP001062846"/>
    </source>
</evidence>